<comment type="caution">
    <text evidence="8">The sequence shown here is derived from an EMBL/GenBank/DDBJ whole genome shotgun (WGS) entry which is preliminary data.</text>
</comment>
<evidence type="ECO:0000256" key="7">
    <source>
        <dbReference type="SAM" id="Phobius"/>
    </source>
</evidence>
<dbReference type="InterPro" id="IPR032808">
    <property type="entry name" value="DoxX"/>
</dbReference>
<proteinExistence type="inferred from homology"/>
<evidence type="ECO:0000256" key="3">
    <source>
        <dbReference type="ARBA" id="ARBA00022475"/>
    </source>
</evidence>
<evidence type="ECO:0000256" key="2">
    <source>
        <dbReference type="ARBA" id="ARBA00006679"/>
    </source>
</evidence>
<dbReference type="EMBL" id="JAAABJ010000249">
    <property type="protein sequence ID" value="NAW50318.1"/>
    <property type="molecule type" value="Genomic_DNA"/>
</dbReference>
<evidence type="ECO:0000256" key="1">
    <source>
        <dbReference type="ARBA" id="ARBA00004651"/>
    </source>
</evidence>
<feature type="transmembrane region" description="Helical" evidence="7">
    <location>
        <begin position="122"/>
        <end position="146"/>
    </location>
</feature>
<dbReference type="Pfam" id="PF07681">
    <property type="entry name" value="DoxX"/>
    <property type="match status" value="1"/>
</dbReference>
<evidence type="ECO:0000256" key="6">
    <source>
        <dbReference type="ARBA" id="ARBA00023136"/>
    </source>
</evidence>
<feature type="transmembrane region" description="Helical" evidence="7">
    <location>
        <begin position="12"/>
        <end position="34"/>
    </location>
</feature>
<dbReference type="GO" id="GO:0005886">
    <property type="term" value="C:plasma membrane"/>
    <property type="evidence" value="ECO:0007669"/>
    <property type="project" value="UniProtKB-SubCell"/>
</dbReference>
<evidence type="ECO:0000256" key="5">
    <source>
        <dbReference type="ARBA" id="ARBA00022989"/>
    </source>
</evidence>
<gene>
    <name evidence="8" type="ORF">GNY06_02575</name>
</gene>
<organism evidence="8 9">
    <name type="scientific">Elizabethkingia argenteiflava</name>
    <dbReference type="NCBI Taxonomy" id="2681556"/>
    <lineage>
        <taxon>Bacteria</taxon>
        <taxon>Pseudomonadati</taxon>
        <taxon>Bacteroidota</taxon>
        <taxon>Flavobacteriia</taxon>
        <taxon>Flavobacteriales</taxon>
        <taxon>Weeksellaceae</taxon>
        <taxon>Elizabethkingia</taxon>
    </lineage>
</organism>
<evidence type="ECO:0000313" key="8">
    <source>
        <dbReference type="EMBL" id="NAW50318.1"/>
    </source>
</evidence>
<name>A0A845PVJ2_9FLAO</name>
<keyword evidence="3" id="KW-1003">Cell membrane</keyword>
<dbReference type="Proteomes" id="UP000553459">
    <property type="component" value="Unassembled WGS sequence"/>
</dbReference>
<evidence type="ECO:0000256" key="4">
    <source>
        <dbReference type="ARBA" id="ARBA00022692"/>
    </source>
</evidence>
<keyword evidence="5 7" id="KW-1133">Transmembrane helix</keyword>
<comment type="subcellular location">
    <subcellularLocation>
        <location evidence="1">Cell membrane</location>
        <topology evidence="1">Multi-pass membrane protein</topology>
    </subcellularLocation>
</comment>
<evidence type="ECO:0000313" key="9">
    <source>
        <dbReference type="Proteomes" id="UP000553459"/>
    </source>
</evidence>
<reference evidence="8 9" key="1">
    <citation type="submission" date="2019-11" db="EMBL/GenBank/DDBJ databases">
        <title>Characterization of Elizabethkingia argenteiflava sp. nov., isolated from inner surface of Soybean Pods.</title>
        <authorList>
            <person name="Mo S."/>
        </authorList>
    </citation>
    <scope>NUCLEOTIDE SEQUENCE [LARGE SCALE GENOMIC DNA]</scope>
    <source>
        <strain evidence="8 9">YB22</strain>
    </source>
</reference>
<dbReference type="RefSeq" id="WP_166518673.1">
    <property type="nucleotide sequence ID" value="NZ_JAAABJ010000249.1"/>
</dbReference>
<dbReference type="PANTHER" id="PTHR33452:SF1">
    <property type="entry name" value="INNER MEMBRANE PROTEIN YPHA-RELATED"/>
    <property type="match status" value="1"/>
</dbReference>
<sequence>MEKENLNKIGDIFYVICRIGIGLFFLITGVNKMFNPILQEYMLNTITNLGFSNPEFIAHFVAFNEAFWGLLLLLGLFTRFSSLLLVVIIFSAVILKDIHSIPTELVPLNPKSETQPINVFTWLSYFFFLPQVLIIMLLGQFTFYGYKLFGLDSAIQKRDL</sequence>
<keyword evidence="9" id="KW-1185">Reference proteome</keyword>
<keyword evidence="4 7" id="KW-0812">Transmembrane</keyword>
<dbReference type="InterPro" id="IPR051907">
    <property type="entry name" value="DoxX-like_oxidoreductase"/>
</dbReference>
<keyword evidence="6 7" id="KW-0472">Membrane</keyword>
<dbReference type="AlphaFoldDB" id="A0A845PVJ2"/>
<comment type="similarity">
    <text evidence="2">Belongs to the DoxX family.</text>
</comment>
<protein>
    <submittedName>
        <fullName evidence="8">DoxX family membrane protein</fullName>
    </submittedName>
</protein>
<dbReference type="PANTHER" id="PTHR33452">
    <property type="entry name" value="OXIDOREDUCTASE CATD-RELATED"/>
    <property type="match status" value="1"/>
</dbReference>
<accession>A0A845PVJ2</accession>